<gene>
    <name evidence="1" type="ORF">SAMN05660330_01499</name>
</gene>
<dbReference type="EMBL" id="FNJI01000008">
    <property type="protein sequence ID" value="SDO97659.1"/>
    <property type="molecule type" value="Genomic_DNA"/>
</dbReference>
<reference evidence="1 2" key="1">
    <citation type="submission" date="2016-10" db="EMBL/GenBank/DDBJ databases">
        <authorList>
            <person name="de Groot N.N."/>
        </authorList>
    </citation>
    <scope>NUCLEOTIDE SEQUENCE [LARGE SCALE GENOMIC DNA]</scope>
    <source>
        <strain evidence="1 2">DSM 12130</strain>
    </source>
</reference>
<accession>A0A1H0NYF0</accession>
<dbReference type="STRING" id="91360.SAMN05660330_01499"/>
<keyword evidence="2" id="KW-1185">Reference proteome</keyword>
<dbReference type="AlphaFoldDB" id="A0A1H0NYF0"/>
<proteinExistence type="predicted"/>
<evidence type="ECO:0000313" key="2">
    <source>
        <dbReference type="Proteomes" id="UP000199073"/>
    </source>
</evidence>
<sequence>MQILGFFHKLVAGGQWTAKLRAVVIGQRNVRIGTVIGEVEERPGPYKNNNVFILQIHVNNSRPAIIDHIPFIKAAITIITIDIGQQFAILVFYSPPCAIAESHVTV</sequence>
<organism evidence="1 2">
    <name type="scientific">Desulforhopalus singaporensis</name>
    <dbReference type="NCBI Taxonomy" id="91360"/>
    <lineage>
        <taxon>Bacteria</taxon>
        <taxon>Pseudomonadati</taxon>
        <taxon>Thermodesulfobacteriota</taxon>
        <taxon>Desulfobulbia</taxon>
        <taxon>Desulfobulbales</taxon>
        <taxon>Desulfocapsaceae</taxon>
        <taxon>Desulforhopalus</taxon>
    </lineage>
</organism>
<protein>
    <submittedName>
        <fullName evidence="1">Uncharacterized protein</fullName>
    </submittedName>
</protein>
<name>A0A1H0NYF0_9BACT</name>
<evidence type="ECO:0000313" key="1">
    <source>
        <dbReference type="EMBL" id="SDO97659.1"/>
    </source>
</evidence>
<dbReference type="Proteomes" id="UP000199073">
    <property type="component" value="Unassembled WGS sequence"/>
</dbReference>